<accession>A0A151JP03</accession>
<dbReference type="GO" id="GO:0008270">
    <property type="term" value="F:zinc ion binding"/>
    <property type="evidence" value="ECO:0007669"/>
    <property type="project" value="UniProtKB-KW"/>
</dbReference>
<dbReference type="AlphaFoldDB" id="A0A151JP03"/>
<feature type="non-terminal residue" evidence="3">
    <location>
        <position position="1"/>
    </location>
</feature>
<gene>
    <name evidence="3" type="ORF">ALC57_02065</name>
</gene>
<dbReference type="Proteomes" id="UP000078492">
    <property type="component" value="Unassembled WGS sequence"/>
</dbReference>
<reference evidence="3 4" key="1">
    <citation type="submission" date="2015-09" db="EMBL/GenBank/DDBJ databases">
        <title>Trachymyrmex cornetzi WGS genome.</title>
        <authorList>
            <person name="Nygaard S."/>
            <person name="Hu H."/>
            <person name="Boomsma J."/>
            <person name="Zhang G."/>
        </authorList>
    </citation>
    <scope>NUCLEOTIDE SEQUENCE [LARGE SCALE GENOMIC DNA]</scope>
    <source>
        <strain evidence="3">Tcor2-1</strain>
        <tissue evidence="3">Whole body</tissue>
    </source>
</reference>
<dbReference type="InterPro" id="IPR007527">
    <property type="entry name" value="Znf_SWIM"/>
</dbReference>
<evidence type="ECO:0000313" key="3">
    <source>
        <dbReference type="EMBL" id="KYN28511.1"/>
    </source>
</evidence>
<evidence type="ECO:0000259" key="2">
    <source>
        <dbReference type="PROSITE" id="PS50966"/>
    </source>
</evidence>
<name>A0A151JP03_9HYME</name>
<keyword evidence="1" id="KW-0479">Metal-binding</keyword>
<sequence>RKFVEGERVLKVEHIIRYGKNVESDGKVSFIALCLQTSNIRLTPHEVKGDVSSKDILSCTCSCKAGLREKCKHIIAVLLSVSAPNLI</sequence>
<evidence type="ECO:0000313" key="4">
    <source>
        <dbReference type="Proteomes" id="UP000078492"/>
    </source>
</evidence>
<dbReference type="Pfam" id="PF04434">
    <property type="entry name" value="SWIM"/>
    <property type="match status" value="1"/>
</dbReference>
<organism evidence="3 4">
    <name type="scientific">Trachymyrmex cornetzi</name>
    <dbReference type="NCBI Taxonomy" id="471704"/>
    <lineage>
        <taxon>Eukaryota</taxon>
        <taxon>Metazoa</taxon>
        <taxon>Ecdysozoa</taxon>
        <taxon>Arthropoda</taxon>
        <taxon>Hexapoda</taxon>
        <taxon>Insecta</taxon>
        <taxon>Pterygota</taxon>
        <taxon>Neoptera</taxon>
        <taxon>Endopterygota</taxon>
        <taxon>Hymenoptera</taxon>
        <taxon>Apocrita</taxon>
        <taxon>Aculeata</taxon>
        <taxon>Formicoidea</taxon>
        <taxon>Formicidae</taxon>
        <taxon>Myrmicinae</taxon>
        <taxon>Trachymyrmex</taxon>
    </lineage>
</organism>
<keyword evidence="4" id="KW-1185">Reference proteome</keyword>
<evidence type="ECO:0000256" key="1">
    <source>
        <dbReference type="PROSITE-ProRule" id="PRU00325"/>
    </source>
</evidence>
<keyword evidence="1" id="KW-0863">Zinc-finger</keyword>
<dbReference type="EMBL" id="KQ978774">
    <property type="protein sequence ID" value="KYN28511.1"/>
    <property type="molecule type" value="Genomic_DNA"/>
</dbReference>
<dbReference type="STRING" id="471704.A0A151JP03"/>
<feature type="domain" description="SWIM-type" evidence="2">
    <location>
        <begin position="45"/>
        <end position="82"/>
    </location>
</feature>
<protein>
    <recommendedName>
        <fullName evidence="2">SWIM-type domain-containing protein</fullName>
    </recommendedName>
</protein>
<keyword evidence="1" id="KW-0862">Zinc</keyword>
<dbReference type="PROSITE" id="PS50966">
    <property type="entry name" value="ZF_SWIM"/>
    <property type="match status" value="1"/>
</dbReference>
<proteinExistence type="predicted"/>